<dbReference type="InterPro" id="IPR024336">
    <property type="entry name" value="tRNA_splic_suSen54_N"/>
</dbReference>
<keyword evidence="3" id="KW-0175">Coiled coil</keyword>
<dbReference type="Pfam" id="PF12928">
    <property type="entry name" value="tRNA_int_end_N2"/>
    <property type="match status" value="1"/>
</dbReference>
<keyword evidence="7" id="KW-1185">Reference proteome</keyword>
<gene>
    <name evidence="6" type="ORF">FA10DRAFT_280997</name>
</gene>
<dbReference type="GO" id="GO:0000214">
    <property type="term" value="C:tRNA-intron endonuclease complex"/>
    <property type="evidence" value="ECO:0007669"/>
    <property type="project" value="TreeGrafter"/>
</dbReference>
<dbReference type="AlphaFoldDB" id="A0A316YH41"/>
<dbReference type="GeneID" id="37045575"/>
<evidence type="ECO:0000256" key="4">
    <source>
        <dbReference type="SAM" id="MobiDB-lite"/>
    </source>
</evidence>
<accession>A0A316YH41</accession>
<evidence type="ECO:0000313" key="6">
    <source>
        <dbReference type="EMBL" id="PWN88482.1"/>
    </source>
</evidence>
<dbReference type="PANTHER" id="PTHR21027:SF1">
    <property type="entry name" value="TRNA-SPLICING ENDONUCLEASE SUBUNIT SEN54"/>
    <property type="match status" value="1"/>
</dbReference>
<dbReference type="PANTHER" id="PTHR21027">
    <property type="entry name" value="TRNA-SPLICING ENDONUCLEASE SUBUNIT SEN54"/>
    <property type="match status" value="1"/>
</dbReference>
<dbReference type="Proteomes" id="UP000245768">
    <property type="component" value="Unassembled WGS sequence"/>
</dbReference>
<feature type="region of interest" description="Disordered" evidence="4">
    <location>
        <begin position="1"/>
        <end position="58"/>
    </location>
</feature>
<feature type="region of interest" description="Disordered" evidence="4">
    <location>
        <begin position="73"/>
        <end position="93"/>
    </location>
</feature>
<dbReference type="GO" id="GO:0000379">
    <property type="term" value="P:tRNA-type intron splice site recognition and cleavage"/>
    <property type="evidence" value="ECO:0007669"/>
    <property type="project" value="TreeGrafter"/>
</dbReference>
<evidence type="ECO:0000256" key="2">
    <source>
        <dbReference type="ARBA" id="ARBA00022694"/>
    </source>
</evidence>
<dbReference type="STRING" id="215250.A0A316YH41"/>
<feature type="compositionally biased region" description="Acidic residues" evidence="4">
    <location>
        <begin position="506"/>
        <end position="518"/>
    </location>
</feature>
<organism evidence="6 7">
    <name type="scientific">Acaromyces ingoldii</name>
    <dbReference type="NCBI Taxonomy" id="215250"/>
    <lineage>
        <taxon>Eukaryota</taxon>
        <taxon>Fungi</taxon>
        <taxon>Dikarya</taxon>
        <taxon>Basidiomycota</taxon>
        <taxon>Ustilaginomycotina</taxon>
        <taxon>Exobasidiomycetes</taxon>
        <taxon>Exobasidiales</taxon>
        <taxon>Cryptobasidiaceae</taxon>
        <taxon>Acaromyces</taxon>
    </lineage>
</organism>
<evidence type="ECO:0000259" key="5">
    <source>
        <dbReference type="Pfam" id="PF12928"/>
    </source>
</evidence>
<dbReference type="RefSeq" id="XP_025375680.1">
    <property type="nucleotide sequence ID" value="XM_025523659.1"/>
</dbReference>
<feature type="compositionally biased region" description="Acidic residues" evidence="4">
    <location>
        <begin position="48"/>
        <end position="58"/>
    </location>
</feature>
<feature type="coiled-coil region" evidence="3">
    <location>
        <begin position="289"/>
        <end position="317"/>
    </location>
</feature>
<dbReference type="OrthoDB" id="408683at2759"/>
<evidence type="ECO:0000256" key="1">
    <source>
        <dbReference type="ARBA" id="ARBA00005736"/>
    </source>
</evidence>
<protein>
    <recommendedName>
        <fullName evidence="5">tRNA-splicing endonuclease subunit Sen54 N-terminal domain-containing protein</fullName>
    </recommendedName>
</protein>
<dbReference type="InterPro" id="IPR024337">
    <property type="entry name" value="tRNA_splic_suSen54"/>
</dbReference>
<keyword evidence="2" id="KW-0819">tRNA processing</keyword>
<comment type="similarity">
    <text evidence="1">Belongs to the SEN54 family.</text>
</comment>
<evidence type="ECO:0000256" key="3">
    <source>
        <dbReference type="SAM" id="Coils"/>
    </source>
</evidence>
<dbReference type="EMBL" id="KZ819638">
    <property type="protein sequence ID" value="PWN88482.1"/>
    <property type="molecule type" value="Genomic_DNA"/>
</dbReference>
<feature type="domain" description="tRNA-splicing endonuclease subunit Sen54 N-terminal" evidence="5">
    <location>
        <begin position="113"/>
        <end position="218"/>
    </location>
</feature>
<evidence type="ECO:0000313" key="7">
    <source>
        <dbReference type="Proteomes" id="UP000245768"/>
    </source>
</evidence>
<reference evidence="6 7" key="1">
    <citation type="journal article" date="2018" name="Mol. Biol. Evol.">
        <title>Broad Genomic Sampling Reveals a Smut Pathogenic Ancestry of the Fungal Clade Ustilaginomycotina.</title>
        <authorList>
            <person name="Kijpornyongpan T."/>
            <person name="Mondo S.J."/>
            <person name="Barry K."/>
            <person name="Sandor L."/>
            <person name="Lee J."/>
            <person name="Lipzen A."/>
            <person name="Pangilinan J."/>
            <person name="LaButti K."/>
            <person name="Hainaut M."/>
            <person name="Henrissat B."/>
            <person name="Grigoriev I.V."/>
            <person name="Spatafora J.W."/>
            <person name="Aime M.C."/>
        </authorList>
    </citation>
    <scope>NUCLEOTIDE SEQUENCE [LARGE SCALE GENOMIC DNA]</scope>
    <source>
        <strain evidence="6 7">MCA 4198</strain>
    </source>
</reference>
<dbReference type="InParanoid" id="A0A316YH41"/>
<feature type="region of interest" description="Disordered" evidence="4">
    <location>
        <begin position="488"/>
        <end position="575"/>
    </location>
</feature>
<name>A0A316YH41_9BASI</name>
<proteinExistence type="inferred from homology"/>
<sequence length="677" mass="74403">MTDLAPDPDAPSAPAPAVVVGAVDEDEGLKPGKGSKAGPSAGGGGVEGGDDEDSGDEAAPDYRLIASLARKGASSGAGANAPMSIPKRGEKDFEPTGFVAQSRALEASRSAMFDVISTERKTGSKSISVATWEPLLKRAIVHTARGTVLNAMGVSHRVFVLEDGRDEDLAQLTSSNGETSKRAGVTKQDTFYPKTRVRLELFPEEALYLIERGALECRIRIDGKTADVVQEQSTSDDDETDSKDTQWIPMTVQQAFATMLDTDGNTRQRYQLYAYLKRLGYFVQRVQIVDELRRVAADARRKKRDSQEQDAEEEEELAAKGILIDKKHPLRLVTIFDLLFYPLRRIFQASYHGVQSISAWLLALLQWLRSRVYSVLMTNKSSNNLGEKRTQAPTSRGLLGITGGRWDSYDAVFDRLRIVPSGHDRPFHGDEPTRKADKQKLEAPEICFYAWRPATHYKRTDPPLPEFRIAVMDAQKTSLLSGRGFGELYAQLPPLPSQNRGTGHEGEEEEEDEEEDEEEKKRAAMQKKRNDESYGRGAVKKMAAAAEAKRKKAIAERSTAAPASAEEPTKSASADPGMLAAARKALRVRLFRLLRLLTTIFSLLPPGARPVASSYRRLGYGAGRRPGGGPRSPNVFPPLKAGRRNVIVAVNDCGTTSLLRFGESEFHRWKLAGSTTS</sequence>